<sequence length="280" mass="29985">MSILHAIVLGIVQGLTEFLPISSSGHLVIVPWLFGWNDFETAATARAFDTALHLGTLIAVLIYLRQDLIIYVSQGVQLVFNRKKPATQAGRRAWLLVLSAVPAGIVGAAFEDKITEKLGSPALISVSLIIFGVVLIWADRRATARNYLQTVDSLTMRNALVIGAAQVLALNPGTSRSGITITAARLSGYSRDAAARLSFLMSVPIISGAVVFKLAKLVRDGIPDGLLTPMLVGIVVAGVSGWLAMWSMIRLVRTKTFAPYVVYRCLIGAGVLIAVTTGFR</sequence>
<keyword evidence="6 12" id="KW-0812">Transmembrane</keyword>
<dbReference type="EC" id="3.6.1.27" evidence="3"/>
<name>A0A6J6GJE4_9ZZZZ</name>
<evidence type="ECO:0000256" key="10">
    <source>
        <dbReference type="ARBA" id="ARBA00032707"/>
    </source>
</evidence>
<feature type="transmembrane region" description="Helical" evidence="12">
    <location>
        <begin position="261"/>
        <end position="279"/>
    </location>
</feature>
<dbReference type="GO" id="GO:0005886">
    <property type="term" value="C:plasma membrane"/>
    <property type="evidence" value="ECO:0007669"/>
    <property type="project" value="UniProtKB-SubCell"/>
</dbReference>
<feature type="transmembrane region" description="Helical" evidence="12">
    <location>
        <begin position="227"/>
        <end position="249"/>
    </location>
</feature>
<evidence type="ECO:0000256" key="5">
    <source>
        <dbReference type="ARBA" id="ARBA00022475"/>
    </source>
</evidence>
<keyword evidence="8 12" id="KW-1133">Transmembrane helix</keyword>
<organism evidence="13">
    <name type="scientific">freshwater metagenome</name>
    <dbReference type="NCBI Taxonomy" id="449393"/>
    <lineage>
        <taxon>unclassified sequences</taxon>
        <taxon>metagenomes</taxon>
        <taxon>ecological metagenomes</taxon>
    </lineage>
</organism>
<evidence type="ECO:0000256" key="1">
    <source>
        <dbReference type="ARBA" id="ARBA00004651"/>
    </source>
</evidence>
<keyword evidence="9 12" id="KW-0472">Membrane</keyword>
<evidence type="ECO:0000256" key="8">
    <source>
        <dbReference type="ARBA" id="ARBA00022989"/>
    </source>
</evidence>
<gene>
    <name evidence="13" type="ORF">UFOPK1826_00620</name>
</gene>
<evidence type="ECO:0000256" key="7">
    <source>
        <dbReference type="ARBA" id="ARBA00022801"/>
    </source>
</evidence>
<feature type="transmembrane region" description="Helical" evidence="12">
    <location>
        <begin position="194"/>
        <end position="215"/>
    </location>
</feature>
<evidence type="ECO:0000256" key="9">
    <source>
        <dbReference type="ARBA" id="ARBA00023136"/>
    </source>
</evidence>
<reference evidence="13" key="1">
    <citation type="submission" date="2020-05" db="EMBL/GenBank/DDBJ databases">
        <authorList>
            <person name="Chiriac C."/>
            <person name="Salcher M."/>
            <person name="Ghai R."/>
            <person name="Kavagutti S V."/>
        </authorList>
    </citation>
    <scope>NUCLEOTIDE SEQUENCE</scope>
</reference>
<dbReference type="InterPro" id="IPR003824">
    <property type="entry name" value="UppP"/>
</dbReference>
<evidence type="ECO:0000313" key="13">
    <source>
        <dbReference type="EMBL" id="CAB4600380.1"/>
    </source>
</evidence>
<dbReference type="GO" id="GO:0050380">
    <property type="term" value="F:undecaprenyl-diphosphatase activity"/>
    <property type="evidence" value="ECO:0007669"/>
    <property type="project" value="UniProtKB-EC"/>
</dbReference>
<evidence type="ECO:0000256" key="6">
    <source>
        <dbReference type="ARBA" id="ARBA00022692"/>
    </source>
</evidence>
<keyword evidence="5" id="KW-1003">Cell membrane</keyword>
<dbReference type="HAMAP" id="MF_01006">
    <property type="entry name" value="Undec_diphosphatase"/>
    <property type="match status" value="1"/>
</dbReference>
<comment type="similarity">
    <text evidence="2">Belongs to the UppP family.</text>
</comment>
<dbReference type="Pfam" id="PF02673">
    <property type="entry name" value="BacA"/>
    <property type="match status" value="1"/>
</dbReference>
<evidence type="ECO:0000256" key="3">
    <source>
        <dbReference type="ARBA" id="ARBA00012374"/>
    </source>
</evidence>
<feature type="transmembrane region" description="Helical" evidence="12">
    <location>
        <begin position="51"/>
        <end position="72"/>
    </location>
</feature>
<feature type="transmembrane region" description="Helical" evidence="12">
    <location>
        <begin position="122"/>
        <end position="138"/>
    </location>
</feature>
<dbReference type="PANTHER" id="PTHR30622:SF4">
    <property type="entry name" value="UNDECAPRENYL-DIPHOSPHATASE"/>
    <property type="match status" value="1"/>
</dbReference>
<protein>
    <recommendedName>
        <fullName evidence="4">Undecaprenyl-diphosphatase</fullName>
        <ecNumber evidence="3">3.6.1.27</ecNumber>
    </recommendedName>
    <alternativeName>
        <fullName evidence="10">Undecaprenyl pyrophosphate phosphatase</fullName>
    </alternativeName>
</protein>
<evidence type="ECO:0000256" key="11">
    <source>
        <dbReference type="ARBA" id="ARBA00047594"/>
    </source>
</evidence>
<evidence type="ECO:0000256" key="2">
    <source>
        <dbReference type="ARBA" id="ARBA00010621"/>
    </source>
</evidence>
<dbReference type="AlphaFoldDB" id="A0A6J6GJE4"/>
<keyword evidence="7" id="KW-0378">Hydrolase</keyword>
<feature type="transmembrane region" description="Helical" evidence="12">
    <location>
        <begin position="93"/>
        <end position="110"/>
    </location>
</feature>
<dbReference type="PANTHER" id="PTHR30622">
    <property type="entry name" value="UNDECAPRENYL-DIPHOSPHATASE"/>
    <property type="match status" value="1"/>
</dbReference>
<comment type="catalytic activity">
    <reaction evidence="11">
        <text>di-trans,octa-cis-undecaprenyl diphosphate + H2O = di-trans,octa-cis-undecaprenyl phosphate + phosphate + H(+)</text>
        <dbReference type="Rhea" id="RHEA:28094"/>
        <dbReference type="ChEBI" id="CHEBI:15377"/>
        <dbReference type="ChEBI" id="CHEBI:15378"/>
        <dbReference type="ChEBI" id="CHEBI:43474"/>
        <dbReference type="ChEBI" id="CHEBI:58405"/>
        <dbReference type="ChEBI" id="CHEBI:60392"/>
        <dbReference type="EC" id="3.6.1.27"/>
    </reaction>
</comment>
<proteinExistence type="inferred from homology"/>
<dbReference type="EMBL" id="CAEZUN010000060">
    <property type="protein sequence ID" value="CAB4600380.1"/>
    <property type="molecule type" value="Genomic_DNA"/>
</dbReference>
<comment type="subcellular location">
    <subcellularLocation>
        <location evidence="1">Cell membrane</location>
        <topology evidence="1">Multi-pass membrane protein</topology>
    </subcellularLocation>
</comment>
<evidence type="ECO:0000256" key="12">
    <source>
        <dbReference type="SAM" id="Phobius"/>
    </source>
</evidence>
<accession>A0A6J6GJE4</accession>
<evidence type="ECO:0000256" key="4">
    <source>
        <dbReference type="ARBA" id="ARBA00021581"/>
    </source>
</evidence>